<evidence type="ECO:0000313" key="3">
    <source>
        <dbReference type="Proteomes" id="UP000677804"/>
    </source>
</evidence>
<evidence type="ECO:0008006" key="4">
    <source>
        <dbReference type="Google" id="ProtNLM"/>
    </source>
</evidence>
<dbReference type="Proteomes" id="UP000677804">
    <property type="component" value="Chromosome"/>
</dbReference>
<name>A0ABX8D7C4_9CELL</name>
<keyword evidence="1" id="KW-0472">Membrane</keyword>
<keyword evidence="1" id="KW-1133">Transmembrane helix</keyword>
<protein>
    <recommendedName>
        <fullName evidence="4">DUF4178 domain-containing protein</fullName>
    </recommendedName>
</protein>
<reference evidence="2 3" key="1">
    <citation type="submission" date="2021-05" db="EMBL/GenBank/DDBJ databases">
        <title>Novel species in genus Cellulomonas.</title>
        <authorList>
            <person name="Zhang G."/>
        </authorList>
    </citation>
    <scope>NUCLEOTIDE SEQUENCE [LARGE SCALE GENOMIC DNA]</scope>
    <source>
        <strain evidence="3">zg-ZUI222</strain>
    </source>
</reference>
<dbReference type="RefSeq" id="WP_207341656.1">
    <property type="nucleotide sequence ID" value="NZ_CP074405.1"/>
</dbReference>
<keyword evidence="3" id="KW-1185">Reference proteome</keyword>
<keyword evidence="1" id="KW-0812">Transmembrane</keyword>
<accession>A0ABX8D7C4</accession>
<dbReference type="EMBL" id="CP074405">
    <property type="protein sequence ID" value="QVI63339.1"/>
    <property type="molecule type" value="Genomic_DNA"/>
</dbReference>
<evidence type="ECO:0000256" key="1">
    <source>
        <dbReference type="SAM" id="Phobius"/>
    </source>
</evidence>
<sequence length="231" mass="25052">MLVHQPVPRTRVRLGRTLGRRTGWQATARGFVCYRARDAATGRFSLWEEWHLRDGDDADHRLAYTYGYRRRTVTLSYPVDLPERLDPATLRAGEDVTVTLDGRRRRLQVARADVAEVLHVLGAPRHPLTVGDRVAHAELRAPDVVLTVQDAGDGVVDVHRGAVLEPHAQRQVLGRDVRPRMNRFLVAGGAFAGFVLLYNALHACLPDAGTAGAAGAASAVVAPVGPAGATP</sequence>
<feature type="transmembrane region" description="Helical" evidence="1">
    <location>
        <begin position="184"/>
        <end position="201"/>
    </location>
</feature>
<evidence type="ECO:0000313" key="2">
    <source>
        <dbReference type="EMBL" id="QVI63339.1"/>
    </source>
</evidence>
<organism evidence="2 3">
    <name type="scientific">Cellulomonas wangleii</name>
    <dbReference type="NCBI Taxonomy" id="2816956"/>
    <lineage>
        <taxon>Bacteria</taxon>
        <taxon>Bacillati</taxon>
        <taxon>Actinomycetota</taxon>
        <taxon>Actinomycetes</taxon>
        <taxon>Micrococcales</taxon>
        <taxon>Cellulomonadaceae</taxon>
        <taxon>Cellulomonas</taxon>
    </lineage>
</organism>
<gene>
    <name evidence="2" type="ORF">KG103_05475</name>
</gene>
<proteinExistence type="predicted"/>